<dbReference type="SMART" id="SM00642">
    <property type="entry name" value="Aamy"/>
    <property type="match status" value="1"/>
</dbReference>
<dbReference type="CDD" id="cd11333">
    <property type="entry name" value="AmyAc_SI_OligoGlu_DGase"/>
    <property type="match status" value="1"/>
</dbReference>
<dbReference type="PANTHER" id="PTHR10357">
    <property type="entry name" value="ALPHA-AMYLASE FAMILY MEMBER"/>
    <property type="match status" value="1"/>
</dbReference>
<name>A0A074XKY2_9PEZI</name>
<feature type="domain" description="Glycosyl hydrolase family 13 catalytic" evidence="5">
    <location>
        <begin position="24"/>
        <end position="446"/>
    </location>
</feature>
<dbReference type="GO" id="GO:0004556">
    <property type="term" value="F:alpha-amylase activity"/>
    <property type="evidence" value="ECO:0007669"/>
    <property type="project" value="TreeGrafter"/>
</dbReference>
<dbReference type="InterPro" id="IPR045857">
    <property type="entry name" value="O16G_dom_2"/>
</dbReference>
<gene>
    <name evidence="6" type="ORF">M436DRAFT_61649</name>
</gene>
<evidence type="ECO:0000256" key="3">
    <source>
        <dbReference type="ARBA" id="ARBA00023295"/>
    </source>
</evidence>
<sequence>MARSKVNTSVIGRQPWWKEATIYQIYPASFNDSNNDGVGDIPGITQKLDYIQSLGVDVIWVCPMYASPQVDMGYDISDYEAVYPPYGTLEDMNTLIREVHVRGMKIILDLVINHTSDQHKWFQESRSSKTNPKRDWYIWRPAKYDSNGTRQPPNNWRSNFGGSVWQWDGLTEEYYLHLFCPEQPDINFECDAARQAVYQSAMISWLERGVDGFRIDTVNMYSKPPGLPDAPVKDVTTPWQDAGLVYCNGPRMDEYLGEMNAILSRYDAMSVGECPNTPDPARVIGYVSAKAAKLNMVFQFDSVDVGIGKISRYATAPFNYTLGDIKSAICRTQSLIGETDAWTTSFIENHDQARSISRFGDDSPRWRTRSGKMLAMLFASLSGTLFIYQGQEIGMINMPVDWPIEEYKDVDSMNCYAEALQKHGQDLTALAHTRAALQHLSRDHARTPMQWTSRVNADFTGEDVTPWMRVNTSAQDGINVSDELDDESSVLNLWRGMLELRQKFSGELIHGTFEMVDQSNPDVLSFVKTSRETGSKILVVCNFSDSDSRLPLLKSLNMSQAELLCDNIPEVDTPRKEARNDSEASLLQPWESRAYLFCS</sequence>
<dbReference type="GO" id="GO:0004574">
    <property type="term" value="F:oligo-1,6-glucosidase activity"/>
    <property type="evidence" value="ECO:0007669"/>
    <property type="project" value="TreeGrafter"/>
</dbReference>
<keyword evidence="4" id="KW-0462">Maltose metabolism</keyword>
<evidence type="ECO:0000256" key="1">
    <source>
        <dbReference type="ARBA" id="ARBA00008061"/>
    </source>
</evidence>
<dbReference type="GeneID" id="25413232"/>
<dbReference type="Proteomes" id="UP000027730">
    <property type="component" value="Unassembled WGS sequence"/>
</dbReference>
<comment type="similarity">
    <text evidence="1">Belongs to the glycosyl hydrolase 13 family.</text>
</comment>
<accession>A0A074XKY2</accession>
<evidence type="ECO:0000256" key="2">
    <source>
        <dbReference type="ARBA" id="ARBA00022801"/>
    </source>
</evidence>
<evidence type="ECO:0000313" key="6">
    <source>
        <dbReference type="EMBL" id="KEQ75226.1"/>
    </source>
</evidence>
<dbReference type="STRING" id="1043004.A0A074XKY2"/>
<dbReference type="PANTHER" id="PTHR10357:SF179">
    <property type="entry name" value="NEUTRAL AND BASIC AMINO ACID TRANSPORT PROTEIN RBAT"/>
    <property type="match status" value="1"/>
</dbReference>
<evidence type="ECO:0000313" key="7">
    <source>
        <dbReference type="Proteomes" id="UP000027730"/>
    </source>
</evidence>
<dbReference type="GO" id="GO:0000025">
    <property type="term" value="P:maltose catabolic process"/>
    <property type="evidence" value="ECO:0007669"/>
    <property type="project" value="TreeGrafter"/>
</dbReference>
<dbReference type="Gene3D" id="3.90.400.10">
    <property type="entry name" value="Oligo-1,6-glucosidase, Domain 2"/>
    <property type="match status" value="1"/>
</dbReference>
<dbReference type="EMBL" id="KL584705">
    <property type="protein sequence ID" value="KEQ75226.1"/>
    <property type="molecule type" value="Genomic_DNA"/>
</dbReference>
<dbReference type="InterPro" id="IPR017853">
    <property type="entry name" value="GH"/>
</dbReference>
<dbReference type="GO" id="GO:0005987">
    <property type="term" value="P:sucrose catabolic process"/>
    <property type="evidence" value="ECO:0007669"/>
    <property type="project" value="TreeGrafter"/>
</dbReference>
<reference evidence="6 7" key="1">
    <citation type="journal article" date="2014" name="BMC Genomics">
        <title>Genome sequencing of four Aureobasidium pullulans varieties: biotechnological potential, stress tolerance, and description of new species.</title>
        <authorList>
            <person name="Gostin Ar C."/>
            <person name="Ohm R.A."/>
            <person name="Kogej T."/>
            <person name="Sonjak S."/>
            <person name="Turk M."/>
            <person name="Zajc J."/>
            <person name="Zalar P."/>
            <person name="Grube M."/>
            <person name="Sun H."/>
            <person name="Han J."/>
            <person name="Sharma A."/>
            <person name="Chiniquy J."/>
            <person name="Ngan C.Y."/>
            <person name="Lipzen A."/>
            <person name="Barry K."/>
            <person name="Grigoriev I.V."/>
            <person name="Gunde-Cimerman N."/>
        </authorList>
    </citation>
    <scope>NUCLEOTIDE SEQUENCE [LARGE SCALE GENOMIC DNA]</scope>
    <source>
        <strain evidence="6 7">CBS 147.97</strain>
    </source>
</reference>
<dbReference type="Gene3D" id="3.20.20.80">
    <property type="entry name" value="Glycosidases"/>
    <property type="match status" value="1"/>
</dbReference>
<dbReference type="GO" id="GO:0004575">
    <property type="term" value="F:sucrose alpha-glucosidase activity"/>
    <property type="evidence" value="ECO:0007669"/>
    <property type="project" value="TreeGrafter"/>
</dbReference>
<dbReference type="FunFam" id="3.20.20.80:FF:000087">
    <property type="entry name" value="Oligo-1,6-glucosidase IMA1"/>
    <property type="match status" value="1"/>
</dbReference>
<keyword evidence="2" id="KW-0378">Hydrolase</keyword>
<dbReference type="InterPro" id="IPR013780">
    <property type="entry name" value="Glyco_hydro_b"/>
</dbReference>
<keyword evidence="7" id="KW-1185">Reference proteome</keyword>
<dbReference type="HOGENOM" id="CLU_006462_1_1_1"/>
<proteinExistence type="inferred from homology"/>
<dbReference type="SUPFAM" id="SSF51011">
    <property type="entry name" value="Glycosyl hydrolase domain"/>
    <property type="match status" value="1"/>
</dbReference>
<evidence type="ECO:0000256" key="4">
    <source>
        <dbReference type="ARBA" id="ARBA00026248"/>
    </source>
</evidence>
<dbReference type="GO" id="GO:0033934">
    <property type="term" value="F:glucan 1,4-alpha-maltotriohydrolase activity"/>
    <property type="evidence" value="ECO:0007669"/>
    <property type="project" value="TreeGrafter"/>
</dbReference>
<dbReference type="InterPro" id="IPR006047">
    <property type="entry name" value="GH13_cat_dom"/>
</dbReference>
<protein>
    <submittedName>
        <fullName evidence="6">Maltase</fullName>
    </submittedName>
</protein>
<dbReference type="Pfam" id="PF00128">
    <property type="entry name" value="Alpha-amylase"/>
    <property type="match status" value="1"/>
</dbReference>
<dbReference type="FunFam" id="3.20.20.80:FF:000064">
    <property type="entry name" value="Oligo-1,6-glucosidase"/>
    <property type="match status" value="1"/>
</dbReference>
<evidence type="ECO:0000259" key="5">
    <source>
        <dbReference type="SMART" id="SM00642"/>
    </source>
</evidence>
<dbReference type="OrthoDB" id="1740265at2759"/>
<organism evidence="6 7">
    <name type="scientific">Aureobasidium namibiae CBS 147.97</name>
    <dbReference type="NCBI Taxonomy" id="1043004"/>
    <lineage>
        <taxon>Eukaryota</taxon>
        <taxon>Fungi</taxon>
        <taxon>Dikarya</taxon>
        <taxon>Ascomycota</taxon>
        <taxon>Pezizomycotina</taxon>
        <taxon>Dothideomycetes</taxon>
        <taxon>Dothideomycetidae</taxon>
        <taxon>Dothideales</taxon>
        <taxon>Saccotheciaceae</taxon>
        <taxon>Aureobasidium</taxon>
    </lineage>
</organism>
<dbReference type="FunFam" id="3.90.400.10:FF:000004">
    <property type="entry name" value="Oligo-1,6-glucosidase"/>
    <property type="match status" value="1"/>
</dbReference>
<dbReference type="AlphaFoldDB" id="A0A074XKY2"/>
<dbReference type="Gene3D" id="2.60.40.1180">
    <property type="entry name" value="Golgi alpha-mannosidase II"/>
    <property type="match status" value="1"/>
</dbReference>
<dbReference type="SUPFAM" id="SSF51445">
    <property type="entry name" value="(Trans)glycosidases"/>
    <property type="match status" value="1"/>
</dbReference>
<keyword evidence="3" id="KW-0326">Glycosidase</keyword>
<dbReference type="RefSeq" id="XP_013429645.1">
    <property type="nucleotide sequence ID" value="XM_013574191.1"/>
</dbReference>